<proteinExistence type="inferred from homology"/>
<dbReference type="GO" id="GO:0052689">
    <property type="term" value="F:carboxylic ester hydrolase activity"/>
    <property type="evidence" value="ECO:0007669"/>
    <property type="project" value="UniProtKB-KW"/>
</dbReference>
<dbReference type="KEGG" id="cci:CC1G_13471"/>
<dbReference type="OrthoDB" id="3781271at2759"/>
<organism evidence="11 12">
    <name type="scientific">Coprinopsis cinerea (strain Okayama-7 / 130 / ATCC MYA-4618 / FGSC 9003)</name>
    <name type="common">Inky cap fungus</name>
    <name type="synonym">Hormographiella aspergillata</name>
    <dbReference type="NCBI Taxonomy" id="240176"/>
    <lineage>
        <taxon>Eukaryota</taxon>
        <taxon>Fungi</taxon>
        <taxon>Dikarya</taxon>
        <taxon>Basidiomycota</taxon>
        <taxon>Agaricomycotina</taxon>
        <taxon>Agaricomycetes</taxon>
        <taxon>Agaricomycetidae</taxon>
        <taxon>Agaricales</taxon>
        <taxon>Agaricineae</taxon>
        <taxon>Psathyrellaceae</taxon>
        <taxon>Coprinopsis</taxon>
    </lineage>
</organism>
<accession>A8PIP0</accession>
<keyword evidence="4" id="KW-0964">Secreted</keyword>
<dbReference type="GO" id="GO:0046274">
    <property type="term" value="P:lignin catabolic process"/>
    <property type="evidence" value="ECO:0007669"/>
    <property type="project" value="UniProtKB-KW"/>
</dbReference>
<evidence type="ECO:0000313" key="11">
    <source>
        <dbReference type="EMBL" id="EAU80217.1"/>
    </source>
</evidence>
<dbReference type="VEuPathDB" id="FungiDB:CC1G_13471"/>
<comment type="caution">
    <text evidence="11">The sequence shown here is derived from an EMBL/GenBank/DDBJ whole genome shotgun (WGS) entry which is preliminary data.</text>
</comment>
<evidence type="ECO:0000313" key="12">
    <source>
        <dbReference type="Proteomes" id="UP000001861"/>
    </source>
</evidence>
<comment type="catalytic activity">
    <reaction evidence="8">
        <text>a 4-O-methyl-alpha-D-glucuronosyl ester derivative + H2O = 4-O-methyl-alpha-D-glucuronate derivative + an alcohol + H(+)</text>
        <dbReference type="Rhea" id="RHEA:67452"/>
        <dbReference type="ChEBI" id="CHEBI:15377"/>
        <dbReference type="ChEBI" id="CHEBI:15378"/>
        <dbReference type="ChEBI" id="CHEBI:30879"/>
        <dbReference type="ChEBI" id="CHEBI:171667"/>
        <dbReference type="ChEBI" id="CHEBI:171668"/>
        <dbReference type="EC" id="3.1.1.117"/>
    </reaction>
    <physiologicalReaction direction="left-to-right" evidence="8">
        <dbReference type="Rhea" id="RHEA:67453"/>
    </physiologicalReaction>
</comment>
<evidence type="ECO:0000256" key="2">
    <source>
        <dbReference type="ARBA" id="ARBA00010092"/>
    </source>
</evidence>
<dbReference type="OMA" id="AHINTAK"/>
<protein>
    <recommendedName>
        <fullName evidence="9">(4-O-methyl)-D-glucuronate--lignin esterase</fullName>
        <ecNumber evidence="9">3.1.1.117</ecNumber>
    </recommendedName>
</protein>
<evidence type="ECO:0000256" key="5">
    <source>
        <dbReference type="ARBA" id="ARBA00022729"/>
    </source>
</evidence>
<keyword evidence="5" id="KW-0732">Signal</keyword>
<evidence type="ECO:0000256" key="1">
    <source>
        <dbReference type="ARBA" id="ARBA00004613"/>
    </source>
</evidence>
<dbReference type="Proteomes" id="UP000001861">
    <property type="component" value="Unassembled WGS sequence"/>
</dbReference>
<feature type="domain" description="4-O-methyl-glucuronoyl methylesterase-like" evidence="10">
    <location>
        <begin position="39"/>
        <end position="269"/>
    </location>
</feature>
<keyword evidence="7" id="KW-0439">Lignin degradation</keyword>
<dbReference type="EC" id="3.1.1.117" evidence="9"/>
<keyword evidence="6" id="KW-0378">Hydrolase</keyword>
<dbReference type="RefSeq" id="XP_001841601.1">
    <property type="nucleotide sequence ID" value="XM_001841549.1"/>
</dbReference>
<evidence type="ECO:0000256" key="4">
    <source>
        <dbReference type="ARBA" id="ARBA00022525"/>
    </source>
</evidence>
<dbReference type="EMBL" id="AACS02000046">
    <property type="protein sequence ID" value="EAU80217.1"/>
    <property type="molecule type" value="Genomic_DNA"/>
</dbReference>
<evidence type="ECO:0000256" key="6">
    <source>
        <dbReference type="ARBA" id="ARBA00022801"/>
    </source>
</evidence>
<dbReference type="eggNOG" id="ENOG502QS8Y">
    <property type="taxonomic scope" value="Eukaryota"/>
</dbReference>
<name>A8PIP0_COPC7</name>
<dbReference type="InParanoid" id="A8PIP0"/>
<evidence type="ECO:0000256" key="7">
    <source>
        <dbReference type="ARBA" id="ARBA00023185"/>
    </source>
</evidence>
<dbReference type="GO" id="GO:0005576">
    <property type="term" value="C:extracellular region"/>
    <property type="evidence" value="ECO:0007669"/>
    <property type="project" value="UniProtKB-SubCell"/>
</dbReference>
<keyword evidence="12" id="KW-1185">Reference proteome</keyword>
<dbReference type="ESTHER" id="copc7-a8pip0">
    <property type="family name" value="Glucuronoyl_esterase"/>
</dbReference>
<comment type="similarity">
    <text evidence="2">Belongs to the carbohydrate esterase 15 (CE15) family.</text>
</comment>
<evidence type="ECO:0000256" key="8">
    <source>
        <dbReference type="ARBA" id="ARBA00024511"/>
    </source>
</evidence>
<dbReference type="Pfam" id="PF22244">
    <property type="entry name" value="GCE_fung"/>
    <property type="match status" value="1"/>
</dbReference>
<dbReference type="AlphaFoldDB" id="A8PIP0"/>
<evidence type="ECO:0000259" key="10">
    <source>
        <dbReference type="Pfam" id="PF22244"/>
    </source>
</evidence>
<dbReference type="InterPro" id="IPR054579">
    <property type="entry name" value="GCE-like_dom"/>
</dbReference>
<keyword evidence="3" id="KW-0719">Serine esterase</keyword>
<dbReference type="SUPFAM" id="SSF53474">
    <property type="entry name" value="alpha/beta-Hydrolases"/>
    <property type="match status" value="1"/>
</dbReference>
<gene>
    <name evidence="11" type="ORF">CC1G_13471</name>
</gene>
<dbReference type="InterPro" id="IPR029058">
    <property type="entry name" value="AB_hydrolase_fold"/>
</dbReference>
<reference evidence="11 12" key="1">
    <citation type="journal article" date="2010" name="Proc. Natl. Acad. Sci. U.S.A.">
        <title>Insights into evolution of multicellular fungi from the assembled chromosomes of the mushroom Coprinopsis cinerea (Coprinus cinereus).</title>
        <authorList>
            <person name="Stajich J.E."/>
            <person name="Wilke S.K."/>
            <person name="Ahren D."/>
            <person name="Au C.H."/>
            <person name="Birren B.W."/>
            <person name="Borodovsky M."/>
            <person name="Burns C."/>
            <person name="Canback B."/>
            <person name="Casselton L.A."/>
            <person name="Cheng C.K."/>
            <person name="Deng J."/>
            <person name="Dietrich F.S."/>
            <person name="Fargo D.C."/>
            <person name="Farman M.L."/>
            <person name="Gathman A.C."/>
            <person name="Goldberg J."/>
            <person name="Guigo R."/>
            <person name="Hoegger P.J."/>
            <person name="Hooker J.B."/>
            <person name="Huggins A."/>
            <person name="James T.Y."/>
            <person name="Kamada T."/>
            <person name="Kilaru S."/>
            <person name="Kodira C."/>
            <person name="Kues U."/>
            <person name="Kupfer D."/>
            <person name="Kwan H.S."/>
            <person name="Lomsadze A."/>
            <person name="Li W."/>
            <person name="Lilly W.W."/>
            <person name="Ma L.J."/>
            <person name="Mackey A.J."/>
            <person name="Manning G."/>
            <person name="Martin F."/>
            <person name="Muraguchi H."/>
            <person name="Natvig D.O."/>
            <person name="Palmerini H."/>
            <person name="Ramesh M.A."/>
            <person name="Rehmeyer C.J."/>
            <person name="Roe B.A."/>
            <person name="Shenoy N."/>
            <person name="Stanke M."/>
            <person name="Ter-Hovhannisyan V."/>
            <person name="Tunlid A."/>
            <person name="Velagapudi R."/>
            <person name="Vision T.J."/>
            <person name="Zeng Q."/>
            <person name="Zolan M.E."/>
            <person name="Pukkila P.J."/>
        </authorList>
    </citation>
    <scope>NUCLEOTIDE SEQUENCE [LARGE SCALE GENOMIC DNA]</scope>
    <source>
        <strain evidence="12">Okayama-7 / 130 / ATCC MYA-4618 / FGSC 9003</strain>
    </source>
</reference>
<evidence type="ECO:0000256" key="3">
    <source>
        <dbReference type="ARBA" id="ARBA00022487"/>
    </source>
</evidence>
<sequence>MSRDGRQELTDLFQRYQLGTLPGRPSTVTGSLSGNTLTVSVSNGGQSTSFTASINYPTGDGPFPAFIAIGGSTLPQPAAVAVITFNNQEIAVDNGAASRGQGKFYDVYGSNHPAGALVAWSWAVSRIIDAAGSTQNSRIDASKIAVTGCSGSGKAALVAGAFDQRISLTIPQESGTGGAGCWRIADELLRNGQGIVTAAELVNSTAYFARDFNPFASQVNNLPFDHHLLAALVAPRGLLVLDNTQYSWLGPQSVYGCMRTANKIYESLGIADRMGVSLVGGHDHCVFPGQQYPELNAFVNKFLRGSLNENTNVIKTDAPNNGGFDESRWVDWTTPRLS</sequence>
<comment type="subcellular location">
    <subcellularLocation>
        <location evidence="1">Secreted</location>
    </subcellularLocation>
</comment>
<dbReference type="Gene3D" id="3.40.50.1820">
    <property type="entry name" value="alpha/beta hydrolase"/>
    <property type="match status" value="1"/>
</dbReference>
<evidence type="ECO:0000256" key="9">
    <source>
        <dbReference type="ARBA" id="ARBA00026105"/>
    </source>
</evidence>
<dbReference type="GeneID" id="6018306"/>
<dbReference type="STRING" id="240176.A8PIP0"/>